<dbReference type="RefSeq" id="WP_015551813.1">
    <property type="nucleotide sequence ID" value="NC_021033.1"/>
</dbReference>
<dbReference type="KEGG" id="tat:KUM_0973"/>
<evidence type="ECO:0000256" key="11">
    <source>
        <dbReference type="SAM" id="Phobius"/>
    </source>
</evidence>
<dbReference type="EMBL" id="HE681424">
    <property type="protein sequence ID" value="CCG19761.1"/>
    <property type="molecule type" value="Genomic_DNA"/>
</dbReference>
<keyword evidence="8 11" id="KW-1133">Transmembrane helix</keyword>
<gene>
    <name evidence="14" type="primary">msbA</name>
    <name evidence="14" type="ORF">KUM_0973</name>
</gene>
<dbReference type="InterPro" id="IPR017871">
    <property type="entry name" value="ABC_transporter-like_CS"/>
</dbReference>
<evidence type="ECO:0000259" key="12">
    <source>
        <dbReference type="PROSITE" id="PS50893"/>
    </source>
</evidence>
<dbReference type="InterPro" id="IPR039421">
    <property type="entry name" value="Type_1_exporter"/>
</dbReference>
<evidence type="ECO:0000256" key="1">
    <source>
        <dbReference type="ARBA" id="ARBA00004651"/>
    </source>
</evidence>
<evidence type="ECO:0000256" key="2">
    <source>
        <dbReference type="ARBA" id="ARBA00022448"/>
    </source>
</evidence>
<name>I7JRR7_9BURK</name>
<dbReference type="Gene3D" id="1.20.1560.10">
    <property type="entry name" value="ABC transporter type 1, transmembrane domain"/>
    <property type="match status" value="1"/>
</dbReference>
<protein>
    <submittedName>
        <fullName evidence="14">Lipid A exporting ATP-binding/permease ABC transporter</fullName>
    </submittedName>
</protein>
<reference evidence="14" key="1">
    <citation type="journal article" date="2012" name="Vet. Microbiol.">
        <title>Comparative genomic analyses of the Taylorellae.</title>
        <authorList>
            <person name="Hauser H."/>
            <person name="Richter D.C."/>
            <person name="van Tonder A."/>
            <person name="Clark L."/>
            <person name="Preston A."/>
        </authorList>
    </citation>
    <scope>NUCLEOTIDE SEQUENCE</scope>
    <source>
        <strain evidence="14">14/45</strain>
    </source>
</reference>
<evidence type="ECO:0000256" key="5">
    <source>
        <dbReference type="ARBA" id="ARBA00022741"/>
    </source>
</evidence>
<dbReference type="PANTHER" id="PTHR43394:SF1">
    <property type="entry name" value="ATP-BINDING CASSETTE SUB-FAMILY B MEMBER 10, MITOCHONDRIAL"/>
    <property type="match status" value="1"/>
</dbReference>
<keyword evidence="3" id="KW-1003">Cell membrane</keyword>
<dbReference type="AlphaFoldDB" id="I7JRR7"/>
<dbReference type="HOGENOM" id="CLU_000604_84_3_4"/>
<evidence type="ECO:0000256" key="6">
    <source>
        <dbReference type="ARBA" id="ARBA00022840"/>
    </source>
</evidence>
<dbReference type="PROSITE" id="PS50929">
    <property type="entry name" value="ABC_TM1F"/>
    <property type="match status" value="1"/>
</dbReference>
<feature type="domain" description="ABC transmembrane type-1" evidence="13">
    <location>
        <begin position="39"/>
        <end position="319"/>
    </location>
</feature>
<dbReference type="FunFam" id="3.40.50.300:FF:000221">
    <property type="entry name" value="Multidrug ABC transporter ATP-binding protein"/>
    <property type="match status" value="1"/>
</dbReference>
<dbReference type="NCBIfam" id="TIGR02203">
    <property type="entry name" value="MsbA_lipidA"/>
    <property type="match status" value="1"/>
</dbReference>
<dbReference type="CDD" id="cd18552">
    <property type="entry name" value="ABC_6TM_MsbA_like"/>
    <property type="match status" value="1"/>
</dbReference>
<dbReference type="InterPro" id="IPR036640">
    <property type="entry name" value="ABC1_TM_sf"/>
</dbReference>
<feature type="domain" description="ABC transporter" evidence="12">
    <location>
        <begin position="352"/>
        <end position="588"/>
    </location>
</feature>
<dbReference type="InterPro" id="IPR011527">
    <property type="entry name" value="ABC1_TM_dom"/>
</dbReference>
<evidence type="ECO:0000256" key="8">
    <source>
        <dbReference type="ARBA" id="ARBA00022989"/>
    </source>
</evidence>
<keyword evidence="5" id="KW-0547">Nucleotide-binding</keyword>
<feature type="transmembrane region" description="Helical" evidence="11">
    <location>
        <begin position="32"/>
        <end position="52"/>
    </location>
</feature>
<evidence type="ECO:0000313" key="14">
    <source>
        <dbReference type="EMBL" id="CCG19761.1"/>
    </source>
</evidence>
<organism evidence="14">
    <name type="scientific">Taylorella asinigenitalis 14/45</name>
    <dbReference type="NCBI Taxonomy" id="1091495"/>
    <lineage>
        <taxon>Bacteria</taxon>
        <taxon>Pseudomonadati</taxon>
        <taxon>Pseudomonadota</taxon>
        <taxon>Betaproteobacteria</taxon>
        <taxon>Burkholderiales</taxon>
        <taxon>Alcaligenaceae</taxon>
        <taxon>Taylorella</taxon>
    </lineage>
</organism>
<keyword evidence="2" id="KW-0813">Transport</keyword>
<keyword evidence="6 14" id="KW-0067">ATP-binding</keyword>
<dbReference type="GO" id="GO:0034040">
    <property type="term" value="F:ATPase-coupled lipid transmembrane transporter activity"/>
    <property type="evidence" value="ECO:0007669"/>
    <property type="project" value="InterPro"/>
</dbReference>
<evidence type="ECO:0000256" key="7">
    <source>
        <dbReference type="ARBA" id="ARBA00022967"/>
    </source>
</evidence>
<dbReference type="SMART" id="SM00382">
    <property type="entry name" value="AAA"/>
    <property type="match status" value="1"/>
</dbReference>
<dbReference type="PROSITE" id="PS50893">
    <property type="entry name" value="ABC_TRANSPORTER_2"/>
    <property type="match status" value="1"/>
</dbReference>
<comment type="subcellular location">
    <subcellularLocation>
        <location evidence="1">Cell membrane</location>
        <topology evidence="1">Multi-pass membrane protein</topology>
    </subcellularLocation>
</comment>
<dbReference type="Gene3D" id="3.40.50.300">
    <property type="entry name" value="P-loop containing nucleotide triphosphate hydrolases"/>
    <property type="match status" value="1"/>
</dbReference>
<dbReference type="GO" id="GO:0015421">
    <property type="term" value="F:ABC-type oligopeptide transporter activity"/>
    <property type="evidence" value="ECO:0007669"/>
    <property type="project" value="TreeGrafter"/>
</dbReference>
<feature type="transmembrane region" description="Helical" evidence="11">
    <location>
        <begin position="72"/>
        <end position="101"/>
    </location>
</feature>
<dbReference type="PANTHER" id="PTHR43394">
    <property type="entry name" value="ATP-DEPENDENT PERMEASE MDL1, MITOCHONDRIAL"/>
    <property type="match status" value="1"/>
</dbReference>
<proteinExistence type="predicted"/>
<keyword evidence="4 11" id="KW-0812">Transmembrane</keyword>
<dbReference type="InterPro" id="IPR003439">
    <property type="entry name" value="ABC_transporter-like_ATP-bd"/>
</dbReference>
<evidence type="ECO:0000259" key="13">
    <source>
        <dbReference type="PROSITE" id="PS50929"/>
    </source>
</evidence>
<feature type="transmembrane region" description="Helical" evidence="11">
    <location>
        <begin position="286"/>
        <end position="304"/>
    </location>
</feature>
<dbReference type="SUPFAM" id="SSF52540">
    <property type="entry name" value="P-loop containing nucleoside triphosphate hydrolases"/>
    <property type="match status" value="1"/>
</dbReference>
<keyword evidence="10 11" id="KW-0472">Membrane</keyword>
<dbReference type="Pfam" id="PF00664">
    <property type="entry name" value="ABC_membrane"/>
    <property type="match status" value="1"/>
</dbReference>
<dbReference type="InterPro" id="IPR027417">
    <property type="entry name" value="P-loop_NTPase"/>
</dbReference>
<accession>I7JRR7</accession>
<keyword evidence="7" id="KW-1278">Translocase</keyword>
<feature type="transmembrane region" description="Helical" evidence="11">
    <location>
        <begin position="258"/>
        <end position="280"/>
    </location>
</feature>
<dbReference type="GO" id="GO:0005524">
    <property type="term" value="F:ATP binding"/>
    <property type="evidence" value="ECO:0007669"/>
    <property type="project" value="UniProtKB-KW"/>
</dbReference>
<evidence type="ECO:0000256" key="9">
    <source>
        <dbReference type="ARBA" id="ARBA00023055"/>
    </source>
</evidence>
<evidence type="ECO:0000256" key="4">
    <source>
        <dbReference type="ARBA" id="ARBA00022692"/>
    </source>
</evidence>
<evidence type="ECO:0000256" key="3">
    <source>
        <dbReference type="ARBA" id="ARBA00022475"/>
    </source>
</evidence>
<dbReference type="SUPFAM" id="SSF90123">
    <property type="entry name" value="ABC transporter transmembrane region"/>
    <property type="match status" value="1"/>
</dbReference>
<dbReference type="InterPro" id="IPR003593">
    <property type="entry name" value="AAA+_ATPase"/>
</dbReference>
<dbReference type="GO" id="GO:0005886">
    <property type="term" value="C:plasma membrane"/>
    <property type="evidence" value="ECO:0007669"/>
    <property type="project" value="UniProtKB-SubCell"/>
</dbReference>
<dbReference type="Pfam" id="PF00005">
    <property type="entry name" value="ABC_tran"/>
    <property type="match status" value="1"/>
</dbReference>
<sequence length="595" mass="65794">MAFFKNKNDIKDGSQAVDKTLWVRLYKRVGRYWGYWISGLILMLIGSVTQPVMAYLMKPLLDEGFLGHEDDYIILIPVAVVILMLIRGVANFGGGYLMAYVANKVLFTLRKDMFASLVLLPDTEFNKGDSGRLLNRFTVDATQVTQNATEVITTVVKEISVIVGILFLLLFLSWQLTLIIIVVFPPSILVGRFFARRLRKINRQNIDVNAVLTQIIREGIDGSRVIKLFNGVRSENERFDRVNSSLRHQAMKIATAEVAMSPLTQWILSISVAFVIALALNQSKDGSLTVGTFIAYITALAQVFDPIKRLTHITAKAQRMMMATESVFKLIDSQKEISRGSRDLKFGSNSEIEFRNVCFSFPDTQSNALDGISFKVKAGQTVAFVGRSGAGKTTLMNLIPRFIEPTSGSVLIDGVELQDYDLVSLRNQMALVGQNVFLFDGTLAENIAYGSNSEASTDEIEKVVMAANLDGFVKSLPEGLQTMVGENGSWISGGQRQRIAIARALLKNVPLLLLDEATSALDNESEKLVQESLDSLMQGRTTFVIAHRLSTIKNANVIYVMDNGRVIESGTHEELMQSGGMYSNLASHAKLSSKE</sequence>
<keyword evidence="9" id="KW-0445">Lipid transport</keyword>
<dbReference type="InterPro" id="IPR011917">
    <property type="entry name" value="ABC_transpr_lipidA"/>
</dbReference>
<dbReference type="GO" id="GO:0016887">
    <property type="term" value="F:ATP hydrolysis activity"/>
    <property type="evidence" value="ECO:0007669"/>
    <property type="project" value="InterPro"/>
</dbReference>
<dbReference type="PROSITE" id="PS00211">
    <property type="entry name" value="ABC_TRANSPORTER_1"/>
    <property type="match status" value="1"/>
</dbReference>
<evidence type="ECO:0000256" key="10">
    <source>
        <dbReference type="ARBA" id="ARBA00023136"/>
    </source>
</evidence>